<dbReference type="Proteomes" id="UP000095658">
    <property type="component" value="Unassembled WGS sequence"/>
</dbReference>
<evidence type="ECO:0000313" key="2">
    <source>
        <dbReference type="EMBL" id="OES44329.1"/>
    </source>
</evidence>
<organism evidence="2 3">
    <name type="scientific">Domibacillus iocasae</name>
    <dbReference type="NCBI Taxonomy" id="1714016"/>
    <lineage>
        <taxon>Bacteria</taxon>
        <taxon>Bacillati</taxon>
        <taxon>Bacillota</taxon>
        <taxon>Bacilli</taxon>
        <taxon>Bacillales</taxon>
        <taxon>Bacillaceae</taxon>
        <taxon>Domibacillus</taxon>
    </lineage>
</organism>
<gene>
    <name evidence="2" type="ORF">BA724_08565</name>
</gene>
<keyword evidence="3" id="KW-1185">Reference proteome</keyword>
<feature type="compositionally biased region" description="Basic and acidic residues" evidence="1">
    <location>
        <begin position="1"/>
        <end position="36"/>
    </location>
</feature>
<feature type="compositionally biased region" description="Polar residues" evidence="1">
    <location>
        <begin position="37"/>
        <end position="53"/>
    </location>
</feature>
<feature type="region of interest" description="Disordered" evidence="1">
    <location>
        <begin position="1"/>
        <end position="71"/>
    </location>
</feature>
<dbReference type="AlphaFoldDB" id="A0A1E7DMP4"/>
<reference evidence="2 3" key="1">
    <citation type="submission" date="2016-06" db="EMBL/GenBank/DDBJ databases">
        <title>Domibacillus iocasae genome sequencing.</title>
        <authorList>
            <person name="Verma A."/>
            <person name="Pal Y."/>
            <person name="Ojha A.K."/>
            <person name="Krishnamurthi S."/>
        </authorList>
    </citation>
    <scope>NUCLEOTIDE SEQUENCE [LARGE SCALE GENOMIC DNA]</scope>
    <source>
        <strain evidence="2 3">DSM 29979</strain>
    </source>
</reference>
<dbReference type="STRING" id="1714016.BA724_08565"/>
<proteinExistence type="predicted"/>
<sequence>MFFNKNEKQEPSKTTKQKVERKIKEMAGQPERKLAEKTSTVMVSTEQKRSTTPKLVRKEEKPVRSSRTNQIKKKEPISVIETWTGEDMIKGIVLSEVLGPPKSKRKK</sequence>
<dbReference type="OrthoDB" id="2454451at2"/>
<evidence type="ECO:0000256" key="1">
    <source>
        <dbReference type="SAM" id="MobiDB-lite"/>
    </source>
</evidence>
<evidence type="ECO:0000313" key="3">
    <source>
        <dbReference type="Proteomes" id="UP000095658"/>
    </source>
</evidence>
<protein>
    <submittedName>
        <fullName evidence="2">Uncharacterized protein</fullName>
    </submittedName>
</protein>
<dbReference type="RefSeq" id="WP_069938929.1">
    <property type="nucleotide sequence ID" value="NZ_MAMP01000022.1"/>
</dbReference>
<name>A0A1E7DMP4_9BACI</name>
<dbReference type="EMBL" id="MAMP01000022">
    <property type="protein sequence ID" value="OES44329.1"/>
    <property type="molecule type" value="Genomic_DNA"/>
</dbReference>
<accession>A0A1E7DMP4</accession>
<comment type="caution">
    <text evidence="2">The sequence shown here is derived from an EMBL/GenBank/DDBJ whole genome shotgun (WGS) entry which is preliminary data.</text>
</comment>